<proteinExistence type="predicted"/>
<keyword evidence="2" id="KW-1185">Reference proteome</keyword>
<sequence>MLNFFNHTHLCLIPKVKNVTSMAQVPNVGAQDKYLGLPSLVGRSKRYAFNYMKDKAACLDPTLILVRQLLNEDRTWKKDLIKRSFPPVSEAILHTVPTLLDDHTFWTLERSGYYSVKSSHPQPGPIRVATISDGFDAAGFIDASSVAAYLSSLELEGVVTLEELLQREADASRPVRLLVFDAFLPWGRRVGRRLGLATAAFFTQSSAMDALYWDVWGKRVALPVRETVELPRLLR</sequence>
<protein>
    <submittedName>
        <fullName evidence="1">Uncharacterized protein</fullName>
    </submittedName>
</protein>
<accession>A0AAQ3QB98</accession>
<reference evidence="1 2" key="1">
    <citation type="submission" date="2023-10" db="EMBL/GenBank/DDBJ databases">
        <title>Chromosome-scale genome assembly provides insights into flower coloration mechanisms of Canna indica.</title>
        <authorList>
            <person name="Li C."/>
        </authorList>
    </citation>
    <scope>NUCLEOTIDE SEQUENCE [LARGE SCALE GENOMIC DNA]</scope>
    <source>
        <tissue evidence="1">Flower</tissue>
    </source>
</reference>
<dbReference type="SUPFAM" id="SSF53756">
    <property type="entry name" value="UDP-Glycosyltransferase/glycogen phosphorylase"/>
    <property type="match status" value="1"/>
</dbReference>
<evidence type="ECO:0000313" key="1">
    <source>
        <dbReference type="EMBL" id="WOL04454.1"/>
    </source>
</evidence>
<organism evidence="1 2">
    <name type="scientific">Canna indica</name>
    <name type="common">Indian-shot</name>
    <dbReference type="NCBI Taxonomy" id="4628"/>
    <lineage>
        <taxon>Eukaryota</taxon>
        <taxon>Viridiplantae</taxon>
        <taxon>Streptophyta</taxon>
        <taxon>Embryophyta</taxon>
        <taxon>Tracheophyta</taxon>
        <taxon>Spermatophyta</taxon>
        <taxon>Magnoliopsida</taxon>
        <taxon>Liliopsida</taxon>
        <taxon>Zingiberales</taxon>
        <taxon>Cannaceae</taxon>
        <taxon>Canna</taxon>
    </lineage>
</organism>
<dbReference type="EMBL" id="CP136893">
    <property type="protein sequence ID" value="WOL04454.1"/>
    <property type="molecule type" value="Genomic_DNA"/>
</dbReference>
<name>A0AAQ3QB98_9LILI</name>
<evidence type="ECO:0000313" key="2">
    <source>
        <dbReference type="Proteomes" id="UP001327560"/>
    </source>
</evidence>
<gene>
    <name evidence="1" type="ORF">Cni_G13175</name>
</gene>
<dbReference type="Gene3D" id="3.40.50.2000">
    <property type="entry name" value="Glycogen Phosphorylase B"/>
    <property type="match status" value="1"/>
</dbReference>
<dbReference type="Proteomes" id="UP001327560">
    <property type="component" value="Chromosome 4"/>
</dbReference>
<dbReference type="AlphaFoldDB" id="A0AAQ3QB98"/>